<dbReference type="SMART" id="SM00321">
    <property type="entry name" value="WSC"/>
    <property type="match status" value="1"/>
</dbReference>
<evidence type="ECO:0000313" key="6">
    <source>
        <dbReference type="Proteomes" id="UP000250140"/>
    </source>
</evidence>
<dbReference type="Proteomes" id="UP000250140">
    <property type="component" value="Unassembled WGS sequence"/>
</dbReference>
<evidence type="ECO:0000313" key="5">
    <source>
        <dbReference type="EMBL" id="OCL10326.1"/>
    </source>
</evidence>
<dbReference type="OrthoDB" id="2019572at2759"/>
<dbReference type="AlphaFoldDB" id="A0A8E2F4K9"/>
<sequence length="280" mass="28875">MVSTSVVSAMVAASLLSLVSGQTIPTPTYTGSLNAMTDEGCFSTGDPLEDHGSYTFQSTGNCQPICVGLGKPVMGLVNGSNCWCGDLLPPKAAQVDNSSCNTPCNGYNLADCGGNNFWSIYLTGLNHNSIANYDPSSASSAGAAKTSAPAAVVTVGGSTVVMTVPGQSGTSKPSSSPSSGPNKAGIAAGVVVGVVGLAGIIAGVMLYLRQKRRREVEEEYRRQAAVSSFVGAGKLHTSNSSMNDSRLDPEVMLRRQSDGSIADNEDYSRRILKVTNPDGH</sequence>
<feature type="transmembrane region" description="Helical" evidence="2">
    <location>
        <begin position="184"/>
        <end position="208"/>
    </location>
</feature>
<keyword evidence="2" id="KW-0472">Membrane</keyword>
<organism evidence="5 6">
    <name type="scientific">Glonium stellatum</name>
    <dbReference type="NCBI Taxonomy" id="574774"/>
    <lineage>
        <taxon>Eukaryota</taxon>
        <taxon>Fungi</taxon>
        <taxon>Dikarya</taxon>
        <taxon>Ascomycota</taxon>
        <taxon>Pezizomycotina</taxon>
        <taxon>Dothideomycetes</taxon>
        <taxon>Pleosporomycetidae</taxon>
        <taxon>Gloniales</taxon>
        <taxon>Gloniaceae</taxon>
        <taxon>Glonium</taxon>
    </lineage>
</organism>
<keyword evidence="6" id="KW-1185">Reference proteome</keyword>
<accession>A0A8E2F4K9</accession>
<feature type="chain" id="PRO_5034405841" description="WSC domain-containing protein" evidence="3">
    <location>
        <begin position="22"/>
        <end position="280"/>
    </location>
</feature>
<keyword evidence="3" id="KW-0732">Signal</keyword>
<proteinExistence type="predicted"/>
<evidence type="ECO:0000256" key="2">
    <source>
        <dbReference type="SAM" id="Phobius"/>
    </source>
</evidence>
<name>A0A8E2F4K9_9PEZI</name>
<protein>
    <recommendedName>
        <fullName evidence="4">WSC domain-containing protein</fullName>
    </recommendedName>
</protein>
<gene>
    <name evidence="5" type="ORF">AOQ84DRAFT_375017</name>
</gene>
<feature type="signal peptide" evidence="3">
    <location>
        <begin position="1"/>
        <end position="21"/>
    </location>
</feature>
<keyword evidence="2" id="KW-1133">Transmembrane helix</keyword>
<dbReference type="PROSITE" id="PS51212">
    <property type="entry name" value="WSC"/>
    <property type="match status" value="1"/>
</dbReference>
<feature type="domain" description="WSC" evidence="4">
    <location>
        <begin position="35"/>
        <end position="124"/>
    </location>
</feature>
<feature type="region of interest" description="Disordered" evidence="1">
    <location>
        <begin position="164"/>
        <end position="183"/>
    </location>
</feature>
<keyword evidence="2" id="KW-0812">Transmembrane</keyword>
<feature type="region of interest" description="Disordered" evidence="1">
    <location>
        <begin position="256"/>
        <end position="280"/>
    </location>
</feature>
<reference evidence="5 6" key="1">
    <citation type="journal article" date="2016" name="Nat. Commun.">
        <title>Ectomycorrhizal ecology is imprinted in the genome of the dominant symbiotic fungus Cenococcum geophilum.</title>
        <authorList>
            <consortium name="DOE Joint Genome Institute"/>
            <person name="Peter M."/>
            <person name="Kohler A."/>
            <person name="Ohm R.A."/>
            <person name="Kuo A."/>
            <person name="Krutzmann J."/>
            <person name="Morin E."/>
            <person name="Arend M."/>
            <person name="Barry K.W."/>
            <person name="Binder M."/>
            <person name="Choi C."/>
            <person name="Clum A."/>
            <person name="Copeland A."/>
            <person name="Grisel N."/>
            <person name="Haridas S."/>
            <person name="Kipfer T."/>
            <person name="LaButti K."/>
            <person name="Lindquist E."/>
            <person name="Lipzen A."/>
            <person name="Maire R."/>
            <person name="Meier B."/>
            <person name="Mihaltcheva S."/>
            <person name="Molinier V."/>
            <person name="Murat C."/>
            <person name="Poggeler S."/>
            <person name="Quandt C.A."/>
            <person name="Sperisen C."/>
            <person name="Tritt A."/>
            <person name="Tisserant E."/>
            <person name="Crous P.W."/>
            <person name="Henrissat B."/>
            <person name="Nehls U."/>
            <person name="Egli S."/>
            <person name="Spatafora J.W."/>
            <person name="Grigoriev I.V."/>
            <person name="Martin F.M."/>
        </authorList>
    </citation>
    <scope>NUCLEOTIDE SEQUENCE [LARGE SCALE GENOMIC DNA]</scope>
    <source>
        <strain evidence="5 6">CBS 207.34</strain>
    </source>
</reference>
<dbReference type="Pfam" id="PF01822">
    <property type="entry name" value="WSC"/>
    <property type="match status" value="1"/>
</dbReference>
<dbReference type="EMBL" id="KV749263">
    <property type="protein sequence ID" value="OCL10326.1"/>
    <property type="molecule type" value="Genomic_DNA"/>
</dbReference>
<evidence type="ECO:0000256" key="1">
    <source>
        <dbReference type="SAM" id="MobiDB-lite"/>
    </source>
</evidence>
<evidence type="ECO:0000256" key="3">
    <source>
        <dbReference type="SAM" id="SignalP"/>
    </source>
</evidence>
<dbReference type="InterPro" id="IPR002889">
    <property type="entry name" value="WSC_carb-bd"/>
</dbReference>
<evidence type="ECO:0000259" key="4">
    <source>
        <dbReference type="PROSITE" id="PS51212"/>
    </source>
</evidence>